<gene>
    <name evidence="1" type="ORF">HEPPS_04120</name>
</gene>
<protein>
    <submittedName>
        <fullName evidence="1">| / universal bacterial protein YeaZ / 59536:60093 Forward</fullName>
    </submittedName>
</protein>
<organism evidence="1 2">
    <name type="scientific">Candidatus Hepatoplasma crinochetorum</name>
    <dbReference type="NCBI Taxonomy" id="295596"/>
    <lineage>
        <taxon>Bacteria</taxon>
        <taxon>Bacillati</taxon>
        <taxon>Mycoplasmatota</taxon>
        <taxon>Mollicutes</taxon>
        <taxon>Candidatus Hepatoplasmataceae</taxon>
        <taxon>Candidatus Hepatoplasma</taxon>
    </lineage>
</organism>
<dbReference type="InterPro" id="IPR043129">
    <property type="entry name" value="ATPase_NBD"/>
</dbReference>
<accession>A0A0G7ZNL3</accession>
<dbReference type="EMBL" id="CWGI01000001">
    <property type="protein sequence ID" value="CRX37189.1"/>
    <property type="molecule type" value="Genomic_DNA"/>
</dbReference>
<evidence type="ECO:0000313" key="1">
    <source>
        <dbReference type="EMBL" id="CRX37189.1"/>
    </source>
</evidence>
<dbReference type="Gene3D" id="3.30.420.200">
    <property type="match status" value="1"/>
</dbReference>
<evidence type="ECO:0000313" key="2">
    <source>
        <dbReference type="Proteomes" id="UP000242141"/>
    </source>
</evidence>
<name>A0A0G7ZNL3_9MOLU</name>
<keyword evidence="2" id="KW-1185">Reference proteome</keyword>
<dbReference type="AlphaFoldDB" id="A0A0G7ZNL3"/>
<reference evidence="2" key="1">
    <citation type="submission" date="2015-05" db="EMBL/GenBank/DDBJ databases">
        <authorList>
            <person name="Collingro A."/>
        </authorList>
    </citation>
    <scope>NUCLEOTIDE SEQUENCE [LARGE SCALE GENOMIC DNA]</scope>
    <source>
        <strain evidence="2">Ps</strain>
    </source>
</reference>
<proteinExistence type="predicted"/>
<dbReference type="Proteomes" id="UP000242141">
    <property type="component" value="Unassembled WGS sequence"/>
</dbReference>
<sequence>MKKLFLDTAGEYFNIAIIENNKVEFFESKKNNNDVVNEGLSYLHTFLNKHKISLKDIKGYYFTVGPGSFTGTKVALNIINSFNLVFPTFDFNYITNYDLLKNDQKRYVLIKLSKQKYYLHDFMKKGKKNRGKVIDILETKEDFNIVDGYKEFGAKILEEKISNHKFIKVENLMQINLLYANDFIN</sequence>
<dbReference type="SUPFAM" id="SSF53067">
    <property type="entry name" value="Actin-like ATPase domain"/>
    <property type="match status" value="1"/>
</dbReference>
<dbReference type="Gene3D" id="3.30.420.40">
    <property type="match status" value="1"/>
</dbReference>